<proteinExistence type="predicted"/>
<dbReference type="SUPFAM" id="SSF56112">
    <property type="entry name" value="Protein kinase-like (PK-like)"/>
    <property type="match status" value="1"/>
</dbReference>
<dbReference type="Pfam" id="PF02958">
    <property type="entry name" value="EcKL"/>
    <property type="match status" value="1"/>
</dbReference>
<dbReference type="PANTHER" id="PTHR11012:SF54">
    <property type="entry name" value="CHK KINASE-LIKE DOMAIN-CONTAINING PROTEIN"/>
    <property type="match status" value="1"/>
</dbReference>
<dbReference type="Gene3D" id="3.90.1200.10">
    <property type="match status" value="1"/>
</dbReference>
<dbReference type="AlphaFoldDB" id="A0A1S4F1J1"/>
<dbReference type="InterPro" id="IPR015897">
    <property type="entry name" value="CHK_kinase-like"/>
</dbReference>
<reference evidence="2" key="2">
    <citation type="submission" date="2020-05" db="UniProtKB">
        <authorList>
            <consortium name="EnsemblMetazoa"/>
        </authorList>
    </citation>
    <scope>IDENTIFICATION</scope>
    <source>
        <strain evidence="2">LVP_AGWG</strain>
    </source>
</reference>
<dbReference type="OrthoDB" id="190089at2759"/>
<reference evidence="2 3" key="1">
    <citation type="submission" date="2017-06" db="EMBL/GenBank/DDBJ databases">
        <title>Aedes aegypti genome working group (AGWG) sequencing and assembly.</title>
        <authorList>
            <consortium name="Aedes aegypti Genome Working Group (AGWG)"/>
            <person name="Matthews B.J."/>
        </authorList>
    </citation>
    <scope>NUCLEOTIDE SEQUENCE [LARGE SCALE GENOMIC DNA]</scope>
    <source>
        <strain evidence="2 3">LVP_AGWG</strain>
    </source>
</reference>
<accession>A0A1S4F1J1</accession>
<dbReference type="Proteomes" id="UP000008820">
    <property type="component" value="Chromosome 2"/>
</dbReference>
<organism evidence="2 3">
    <name type="scientific">Aedes aegypti</name>
    <name type="common">Yellowfever mosquito</name>
    <name type="synonym">Culex aegypti</name>
    <dbReference type="NCBI Taxonomy" id="7159"/>
    <lineage>
        <taxon>Eukaryota</taxon>
        <taxon>Metazoa</taxon>
        <taxon>Ecdysozoa</taxon>
        <taxon>Arthropoda</taxon>
        <taxon>Hexapoda</taxon>
        <taxon>Insecta</taxon>
        <taxon>Pterygota</taxon>
        <taxon>Neoptera</taxon>
        <taxon>Endopterygota</taxon>
        <taxon>Diptera</taxon>
        <taxon>Nematocera</taxon>
        <taxon>Culicoidea</taxon>
        <taxon>Culicidae</taxon>
        <taxon>Culicinae</taxon>
        <taxon>Aedini</taxon>
        <taxon>Aedes</taxon>
        <taxon>Stegomyia</taxon>
    </lineage>
</organism>
<dbReference type="InParanoid" id="A0A1S4F1J1"/>
<evidence type="ECO:0000313" key="3">
    <source>
        <dbReference type="Proteomes" id="UP000008820"/>
    </source>
</evidence>
<dbReference type="SMART" id="SM00587">
    <property type="entry name" value="CHK"/>
    <property type="match status" value="1"/>
</dbReference>
<dbReference type="InterPro" id="IPR011009">
    <property type="entry name" value="Kinase-like_dom_sf"/>
</dbReference>
<feature type="domain" description="CHK kinase-like" evidence="1">
    <location>
        <begin position="128"/>
        <end position="321"/>
    </location>
</feature>
<evidence type="ECO:0000259" key="1">
    <source>
        <dbReference type="SMART" id="SM00587"/>
    </source>
</evidence>
<keyword evidence="3" id="KW-1185">Reference proteome</keyword>
<name>A0A1S4F1J1_AEDAE</name>
<dbReference type="VEuPathDB" id="VectorBase:AAEL002373"/>
<gene>
    <name evidence="2" type="primary">5574467</name>
</gene>
<evidence type="ECO:0000313" key="2">
    <source>
        <dbReference type="EnsemblMetazoa" id="AAEL002373-PA"/>
    </source>
</evidence>
<dbReference type="EnsemblMetazoa" id="AAEL002373-RA">
    <property type="protein sequence ID" value="AAEL002373-PA"/>
    <property type="gene ID" value="AAEL002373"/>
</dbReference>
<dbReference type="InterPro" id="IPR004119">
    <property type="entry name" value="EcKL"/>
</dbReference>
<protein>
    <recommendedName>
        <fullName evidence="1">CHK kinase-like domain-containing protein</fullName>
    </recommendedName>
</protein>
<sequence length="412" mass="47708">MAELPQFVHDAVAKIAAEQGFTNEANITFESGSNKGDGFASDMFRAIVQQEGHERLFVICKLPPLNEARRRQFNSMLIFERETLVYNTLLPKMMKFQRDKGIIEDEGFFSVAKCYMAVCDAQKEEAIIAMEDLRRRNMHMWNKLDPVNYEHVRMMMIQLGRFHAVSFALKEQRPDLFETFKVPDLMSKAMAENEMIKTLLSATMDRVIGVLNEQDHVARRKMQVLKDNYMETVMHCCNGEKAEPFAVLAHGDCWINNIMFTYKNKKPMDLTLLDWQGARYVAPAIDLSYFFFCCTDEEFRRKHYDEMLRVYHNSLSELLEKLGGDPASQFPFTALLRQLTRYGCYGVLMAAFVLPVICTPNEDVPDLNASAERYQESQEFEANTFATYGASEQNFHRRMAGVVRDMIRFGYI</sequence>
<dbReference type="PANTHER" id="PTHR11012">
    <property type="entry name" value="PROTEIN KINASE-LIKE DOMAIN-CONTAINING"/>
    <property type="match status" value="1"/>
</dbReference>